<dbReference type="GO" id="GO:0005507">
    <property type="term" value="F:copper ion binding"/>
    <property type="evidence" value="ECO:0007669"/>
    <property type="project" value="InterPro"/>
</dbReference>
<dbReference type="GO" id="GO:0003677">
    <property type="term" value="F:DNA binding"/>
    <property type="evidence" value="ECO:0007669"/>
    <property type="project" value="UniProtKB-KW"/>
</dbReference>
<feature type="coiled-coil region" evidence="6">
    <location>
        <begin position="91"/>
        <end position="121"/>
    </location>
</feature>
<dbReference type="InterPro" id="IPR047057">
    <property type="entry name" value="MerR_fam"/>
</dbReference>
<dbReference type="PROSITE" id="PS50937">
    <property type="entry name" value="HTH_MERR_2"/>
    <property type="match status" value="1"/>
</dbReference>
<keyword evidence="3" id="KW-0805">Transcription regulation</keyword>
<dbReference type="PRINTS" id="PR00040">
    <property type="entry name" value="HTHMERR"/>
</dbReference>
<dbReference type="SUPFAM" id="SSF46955">
    <property type="entry name" value="Putative DNA-binding domain"/>
    <property type="match status" value="1"/>
</dbReference>
<comment type="subcellular location">
    <subcellularLocation>
        <location evidence="1">Cytoplasm</location>
    </subcellularLocation>
</comment>
<keyword evidence="4" id="KW-0238">DNA-binding</keyword>
<evidence type="ECO:0000313" key="8">
    <source>
        <dbReference type="EMBL" id="BAT31105.1"/>
    </source>
</evidence>
<protein>
    <submittedName>
        <fullName evidence="8">Copper eflux transcriptional regulator protein, MerR family</fullName>
    </submittedName>
</protein>
<dbReference type="GO" id="GO:0003700">
    <property type="term" value="F:DNA-binding transcription factor activity"/>
    <property type="evidence" value="ECO:0007669"/>
    <property type="project" value="InterPro"/>
</dbReference>
<evidence type="ECO:0000256" key="6">
    <source>
        <dbReference type="SAM" id="Coils"/>
    </source>
</evidence>
<dbReference type="GO" id="GO:0045893">
    <property type="term" value="P:positive regulation of DNA-templated transcription"/>
    <property type="evidence" value="ECO:0007669"/>
    <property type="project" value="InterPro"/>
</dbReference>
<name>A0A0N7KYZ6_9HYPH</name>
<dbReference type="EMBL" id="LC066397">
    <property type="protein sequence ID" value="BAT31105.1"/>
    <property type="molecule type" value="Genomic_DNA"/>
</dbReference>
<evidence type="ECO:0000256" key="1">
    <source>
        <dbReference type="ARBA" id="ARBA00004496"/>
    </source>
</evidence>
<keyword evidence="6" id="KW-0175">Coiled coil</keyword>
<sequence>MDCREGHGEARMNIGEASKLSGLPPKTIRYYEEIGLVKPARASNGYRDYGDRDVHILRFLQRSRSLGFSIDDARRLLSLYADENRHSKDVKKVAKRRVAEIDRKIEELETLKRALADLTNRCHGDADPDCPILDEIGADRKLVTN</sequence>
<feature type="domain" description="HTH merR-type" evidence="7">
    <location>
        <begin position="11"/>
        <end position="79"/>
    </location>
</feature>
<organism evidence="8">
    <name type="scientific">Fulvimarina pelagi</name>
    <dbReference type="NCBI Taxonomy" id="217511"/>
    <lineage>
        <taxon>Bacteria</taxon>
        <taxon>Pseudomonadati</taxon>
        <taxon>Pseudomonadota</taxon>
        <taxon>Alphaproteobacteria</taxon>
        <taxon>Hyphomicrobiales</taxon>
        <taxon>Aurantimonadaceae</taxon>
        <taxon>Fulvimarina</taxon>
    </lineage>
</organism>
<evidence type="ECO:0000256" key="4">
    <source>
        <dbReference type="ARBA" id="ARBA00023125"/>
    </source>
</evidence>
<dbReference type="Pfam" id="PF13411">
    <property type="entry name" value="MerR_1"/>
    <property type="match status" value="1"/>
</dbReference>
<dbReference type="InterPro" id="IPR011789">
    <property type="entry name" value="CueR"/>
</dbReference>
<dbReference type="InterPro" id="IPR000551">
    <property type="entry name" value="MerR-type_HTH_dom"/>
</dbReference>
<dbReference type="AlphaFoldDB" id="A0A0N7KYZ6"/>
<dbReference type="CDD" id="cd01108">
    <property type="entry name" value="HTH_CueR"/>
    <property type="match status" value="1"/>
</dbReference>
<keyword evidence="2" id="KW-0963">Cytoplasm</keyword>
<dbReference type="PANTHER" id="PTHR30204">
    <property type="entry name" value="REDOX-CYCLING DRUG-SENSING TRANSCRIPTIONAL ACTIVATOR SOXR"/>
    <property type="match status" value="1"/>
</dbReference>
<proteinExistence type="predicted"/>
<dbReference type="SMART" id="SM00422">
    <property type="entry name" value="HTH_MERR"/>
    <property type="match status" value="1"/>
</dbReference>
<dbReference type="InterPro" id="IPR009061">
    <property type="entry name" value="DNA-bd_dom_put_sf"/>
</dbReference>
<dbReference type="Gene3D" id="1.10.1660.10">
    <property type="match status" value="1"/>
</dbReference>
<evidence type="ECO:0000256" key="2">
    <source>
        <dbReference type="ARBA" id="ARBA00022490"/>
    </source>
</evidence>
<dbReference type="NCBIfam" id="TIGR02044">
    <property type="entry name" value="CueR"/>
    <property type="match status" value="1"/>
</dbReference>
<dbReference type="PANTHER" id="PTHR30204:SF94">
    <property type="entry name" value="HEAVY METAL-DEPENDENT TRANSCRIPTIONAL REGULATOR HI_0293-RELATED"/>
    <property type="match status" value="1"/>
</dbReference>
<keyword evidence="5" id="KW-0804">Transcription</keyword>
<evidence type="ECO:0000256" key="5">
    <source>
        <dbReference type="ARBA" id="ARBA00023163"/>
    </source>
</evidence>
<dbReference type="GO" id="GO:0005737">
    <property type="term" value="C:cytoplasm"/>
    <property type="evidence" value="ECO:0007669"/>
    <property type="project" value="UniProtKB-SubCell"/>
</dbReference>
<reference evidence="8" key="1">
    <citation type="journal article" date="2015" name="Proc. Natl. Acad. Sci. U.S.A.">
        <title>Bacterial clade with the ribosomal RNA operon on a small plasmid rather than the chromosome.</title>
        <authorList>
            <person name="Anda M."/>
            <person name="Ohtsubo Y."/>
            <person name="Okubo T."/>
            <person name="Sugawara M."/>
            <person name="Nagata Y."/>
            <person name="Tsuda M."/>
            <person name="Minamisawa K."/>
            <person name="Mitsui H."/>
        </authorList>
    </citation>
    <scope>NUCLEOTIDE SEQUENCE</scope>
    <source>
        <strain evidence="8">DSM 15513</strain>
    </source>
</reference>
<evidence type="ECO:0000259" key="7">
    <source>
        <dbReference type="PROSITE" id="PS50937"/>
    </source>
</evidence>
<evidence type="ECO:0000256" key="3">
    <source>
        <dbReference type="ARBA" id="ARBA00023015"/>
    </source>
</evidence>
<accession>A0A0N7KYZ6</accession>